<dbReference type="PANTHER" id="PTHR43485">
    <property type="entry name" value="HYDROGENASE-4 COMPONENT G"/>
    <property type="match status" value="1"/>
</dbReference>
<comment type="caution">
    <text evidence="5">The sequence shown here is derived from an EMBL/GenBank/DDBJ whole genome shotgun (WGS) entry which is preliminary data.</text>
</comment>
<reference evidence="5 6" key="1">
    <citation type="submission" date="2019-04" db="EMBL/GenBank/DDBJ databases">
        <title>Geobacter ruber sp. nov., ferric-reducing bacteria isolated from paddy soil.</title>
        <authorList>
            <person name="Xu Z."/>
            <person name="Masuda Y."/>
            <person name="Itoh H."/>
            <person name="Senoo K."/>
        </authorList>
    </citation>
    <scope>NUCLEOTIDE SEQUENCE [LARGE SCALE GENOMIC DNA]</scope>
    <source>
        <strain evidence="5 6">Red88</strain>
    </source>
</reference>
<keyword evidence="6" id="KW-1185">Reference proteome</keyword>
<dbReference type="SUPFAM" id="SSF56762">
    <property type="entry name" value="HydB/Nqo4-like"/>
    <property type="match status" value="1"/>
</dbReference>
<keyword evidence="2" id="KW-0520">NAD</keyword>
<evidence type="ECO:0000256" key="1">
    <source>
        <dbReference type="ARBA" id="ARBA00023002"/>
    </source>
</evidence>
<evidence type="ECO:0000259" key="3">
    <source>
        <dbReference type="Pfam" id="PF00329"/>
    </source>
</evidence>
<dbReference type="InterPro" id="IPR001268">
    <property type="entry name" value="NADH_UbQ_OxRdtase_30kDa_su"/>
</dbReference>
<dbReference type="OrthoDB" id="9801496at2"/>
<keyword evidence="1" id="KW-0560">Oxidoreductase</keyword>
<feature type="domain" description="NADH-quinone oxidoreductase subunit D" evidence="4">
    <location>
        <begin position="263"/>
        <end position="426"/>
    </location>
</feature>
<dbReference type="Pfam" id="PF00329">
    <property type="entry name" value="Complex1_30kDa"/>
    <property type="match status" value="1"/>
</dbReference>
<dbReference type="RefSeq" id="WP_149307203.1">
    <property type="nucleotide sequence ID" value="NZ_SRSD01000004.1"/>
</dbReference>
<dbReference type="Proteomes" id="UP000324298">
    <property type="component" value="Unassembled WGS sequence"/>
</dbReference>
<feature type="domain" description="NADH-quinone oxidoreductase subunit D" evidence="4">
    <location>
        <begin position="439"/>
        <end position="505"/>
    </location>
</feature>
<dbReference type="GO" id="GO:0016651">
    <property type="term" value="F:oxidoreductase activity, acting on NAD(P)H"/>
    <property type="evidence" value="ECO:0007669"/>
    <property type="project" value="InterPro"/>
</dbReference>
<feature type="domain" description="NADH:ubiquinone oxidoreductase 30kDa subunit" evidence="3">
    <location>
        <begin position="76"/>
        <end position="111"/>
    </location>
</feature>
<evidence type="ECO:0000259" key="4">
    <source>
        <dbReference type="Pfam" id="PF00346"/>
    </source>
</evidence>
<proteinExistence type="predicted"/>
<dbReference type="Pfam" id="PF00346">
    <property type="entry name" value="Complex1_49kDa"/>
    <property type="match status" value="2"/>
</dbReference>
<gene>
    <name evidence="5" type="ORF">ET418_08710</name>
</gene>
<sequence>MSNDSMLNILANGESIPVKDVPETALEVFLQGIVDLTGMGWRIASYFGVPEREGVDLWCILAGSLGRLGVFRSWVEGRLPSITPVCPEAHLFEREIAEQCGIPVDDHPWFKPVRYQRSLDRARDAWGRGKDEPIPPGVGDFYRVGGEEVHEVAVGPVHAGIIEPGHFRFQCHGETVFHLEIALGYQHRGIERALVNGPQAASMAQMETIAGDTTIGHATAYAMIREGLAGMAPPPQAEAIRAVALELERLANHCGDMGALAGDVGFLPTMSFCGRIRGDFLNMTALLCGSRFGRGLVRPGGTYFGCEPGQAAELARRLEEARRDYGGAVELLWDSPSVMARFEKTGRVGSDDALALGLVGPAARACGIVRDVRHDHPFGLYRSFHPPVCVEPEGDVLARALVRWKESQVSMEFSLDRLGSLPGGDSMAVCGKVGKGRLAVALVEGWRGEVCHVAITDGAGKFLRYKVTDPSFHNWSGLAMALRGGQISDFPVCNKSFNLSYSGFDL</sequence>
<dbReference type="AlphaFoldDB" id="A0A5A9XID6"/>
<accession>A0A5A9XID6</accession>
<name>A0A5A9XID6_9BACT</name>
<dbReference type="EMBL" id="SRSD01000004">
    <property type="protein sequence ID" value="KAA0892265.1"/>
    <property type="molecule type" value="Genomic_DNA"/>
</dbReference>
<dbReference type="InterPro" id="IPR001135">
    <property type="entry name" value="NADH_Q_OxRdtase_suD"/>
</dbReference>
<dbReference type="GO" id="GO:0008137">
    <property type="term" value="F:NADH dehydrogenase (ubiquinone) activity"/>
    <property type="evidence" value="ECO:0007669"/>
    <property type="project" value="InterPro"/>
</dbReference>
<dbReference type="GO" id="GO:0051287">
    <property type="term" value="F:NAD binding"/>
    <property type="evidence" value="ECO:0007669"/>
    <property type="project" value="InterPro"/>
</dbReference>
<evidence type="ECO:0000313" key="5">
    <source>
        <dbReference type="EMBL" id="KAA0892265.1"/>
    </source>
</evidence>
<organism evidence="5 6">
    <name type="scientific">Oryzomonas rubra</name>
    <dbReference type="NCBI Taxonomy" id="2509454"/>
    <lineage>
        <taxon>Bacteria</taxon>
        <taxon>Pseudomonadati</taxon>
        <taxon>Thermodesulfobacteriota</taxon>
        <taxon>Desulfuromonadia</taxon>
        <taxon>Geobacterales</taxon>
        <taxon>Geobacteraceae</taxon>
        <taxon>Oryzomonas</taxon>
    </lineage>
</organism>
<dbReference type="InterPro" id="IPR052197">
    <property type="entry name" value="ComplexI_49kDa-like"/>
</dbReference>
<dbReference type="Gene3D" id="3.30.460.80">
    <property type="entry name" value="NADH:ubiquinone oxidoreductase, 30kDa subunit"/>
    <property type="match status" value="1"/>
</dbReference>
<protein>
    <submittedName>
        <fullName evidence="5">Hydrogenase</fullName>
    </submittedName>
</protein>
<dbReference type="PANTHER" id="PTHR43485:SF1">
    <property type="entry name" value="FORMATE HYDROGENLYASE SUBUNIT 5-RELATED"/>
    <property type="match status" value="1"/>
</dbReference>
<evidence type="ECO:0000313" key="6">
    <source>
        <dbReference type="Proteomes" id="UP000324298"/>
    </source>
</evidence>
<dbReference type="GO" id="GO:0048038">
    <property type="term" value="F:quinone binding"/>
    <property type="evidence" value="ECO:0007669"/>
    <property type="project" value="InterPro"/>
</dbReference>
<dbReference type="Gene3D" id="1.10.645.10">
    <property type="entry name" value="Cytochrome-c3 Hydrogenase, chain B"/>
    <property type="match status" value="1"/>
</dbReference>
<evidence type="ECO:0000256" key="2">
    <source>
        <dbReference type="ARBA" id="ARBA00023027"/>
    </source>
</evidence>
<dbReference type="InterPro" id="IPR037232">
    <property type="entry name" value="NADH_quin_OxRdtase_su_C/D-like"/>
</dbReference>
<dbReference type="InterPro" id="IPR029014">
    <property type="entry name" value="NiFe-Hase_large"/>
</dbReference>
<dbReference type="SUPFAM" id="SSF143243">
    <property type="entry name" value="Nqo5-like"/>
    <property type="match status" value="1"/>
</dbReference>